<organism evidence="13">
    <name type="scientific">Carios capensis</name>
    <name type="common">Seabird soft tick</name>
    <name type="synonym">Ornithodoros capensis</name>
    <dbReference type="NCBI Taxonomy" id="176285"/>
    <lineage>
        <taxon>Eukaryota</taxon>
        <taxon>Metazoa</taxon>
        <taxon>Ecdysozoa</taxon>
        <taxon>Arthropoda</taxon>
        <taxon>Chelicerata</taxon>
        <taxon>Arachnida</taxon>
        <taxon>Acari</taxon>
        <taxon>Parasitiformes</taxon>
        <taxon>Ixodida</taxon>
        <taxon>Ixodoidea</taxon>
        <taxon>Argasidae</taxon>
        <taxon>Ornithodorinae</taxon>
        <taxon>Alectorobius</taxon>
    </lineage>
</organism>
<evidence type="ECO:0000256" key="11">
    <source>
        <dbReference type="RuleBase" id="RU004450"/>
    </source>
</evidence>
<sequence>MMTNLFSIFDPSSSNNFSFNWISAMSIIFFIPYTYWIIPSRIHLLWFTITKYLILELNSLFLKNKLKFIFFFATLFWFILSNNFLGLFPYIFTPTSHINLTTLLAIPSWLTLMLYGWVNQTSYMFSHLVPVGTPMPLSMFMVLIETISNLIRPVTLAVRLSANMISGHLLLCLLSNIMEKLPNLFLIILPLMMILLMLEMAVAIIQSYVFITLSSLYLNELN</sequence>
<dbReference type="PANTHER" id="PTHR11410:SF0">
    <property type="entry name" value="ATP SYNTHASE SUBUNIT A"/>
    <property type="match status" value="1"/>
</dbReference>
<evidence type="ECO:0000256" key="12">
    <source>
        <dbReference type="SAM" id="Phobius"/>
    </source>
</evidence>
<dbReference type="AlphaFoldDB" id="A0A1P8AG90"/>
<evidence type="ECO:0000256" key="1">
    <source>
        <dbReference type="ARBA" id="ARBA00004141"/>
    </source>
</evidence>
<accession>A0A1P8AG90</accession>
<keyword evidence="3" id="KW-0813">Transport</keyword>
<feature type="transmembrane region" description="Helical" evidence="12">
    <location>
        <begin position="125"/>
        <end position="144"/>
    </location>
</feature>
<name>A0A1P8AG90_CARC1</name>
<keyword evidence="10" id="KW-0066">ATP synthesis</keyword>
<evidence type="ECO:0000256" key="6">
    <source>
        <dbReference type="ARBA" id="ARBA00022781"/>
    </source>
</evidence>
<dbReference type="PROSITE" id="PS00449">
    <property type="entry name" value="ATPASE_A"/>
    <property type="match status" value="1"/>
</dbReference>
<geneLocation type="mitochondrion" evidence="13"/>
<evidence type="ECO:0000256" key="4">
    <source>
        <dbReference type="ARBA" id="ARBA00022547"/>
    </source>
</evidence>
<dbReference type="PANTHER" id="PTHR11410">
    <property type="entry name" value="ATP SYNTHASE SUBUNIT A"/>
    <property type="match status" value="1"/>
</dbReference>
<dbReference type="InterPro" id="IPR000568">
    <property type="entry name" value="ATP_synth_F0_asu"/>
</dbReference>
<feature type="transmembrane region" description="Helical" evidence="12">
    <location>
        <begin position="21"/>
        <end position="38"/>
    </location>
</feature>
<evidence type="ECO:0000313" key="13">
    <source>
        <dbReference type="EMBL" id="AMX74131.1"/>
    </source>
</evidence>
<keyword evidence="9 12" id="KW-0472">Membrane</keyword>
<gene>
    <name evidence="13" type="primary">ATP6</name>
</gene>
<evidence type="ECO:0000256" key="5">
    <source>
        <dbReference type="ARBA" id="ARBA00022692"/>
    </source>
</evidence>
<dbReference type="InterPro" id="IPR035908">
    <property type="entry name" value="F0_ATP_A_sf"/>
</dbReference>
<keyword evidence="13" id="KW-0496">Mitochondrion</keyword>
<feature type="transmembrane region" description="Helical" evidence="12">
    <location>
        <begin position="44"/>
        <end position="62"/>
    </location>
</feature>
<reference evidence="13" key="1">
    <citation type="journal article" date="2019" name="Ticks Tick Borne Dis.">
        <title>Argasid and ixodid systematics: Implications for soft tick evolution and systematics, with a new argasid species list.</title>
        <authorList>
            <person name="Mans B.J."/>
            <person name="Featherston J."/>
            <person name="Kvas M."/>
            <person name="Pillay K.A."/>
            <person name="de Klerk D.G."/>
            <person name="Pienaar R."/>
            <person name="de Castro M.H."/>
            <person name="Schwan T.G."/>
            <person name="Lopez J.E."/>
            <person name="Teel P."/>
            <person name="Perez de Leon A.A."/>
            <person name="Sonenshine D.E."/>
            <person name="Egekwu N.I."/>
            <person name="Bakkes D.K."/>
            <person name="Heyne H."/>
            <person name="Kanduma E.G."/>
            <person name="Nyangiwe N."/>
            <person name="Bouattour A."/>
            <person name="Latif A.A."/>
        </authorList>
    </citation>
    <scope>NUCLEOTIDE SEQUENCE</scope>
</reference>
<comment type="similarity">
    <text evidence="2">Belongs to the ATPase A chain family.</text>
</comment>
<dbReference type="PRINTS" id="PR00123">
    <property type="entry name" value="ATPASEA"/>
</dbReference>
<dbReference type="Pfam" id="PF00119">
    <property type="entry name" value="ATP-synt_A"/>
    <property type="match status" value="1"/>
</dbReference>
<keyword evidence="6" id="KW-0375">Hydrogen ion transport</keyword>
<evidence type="ECO:0000256" key="10">
    <source>
        <dbReference type="ARBA" id="ARBA00023310"/>
    </source>
</evidence>
<evidence type="ECO:0000256" key="8">
    <source>
        <dbReference type="ARBA" id="ARBA00023065"/>
    </source>
</evidence>
<dbReference type="NCBIfam" id="TIGR01131">
    <property type="entry name" value="ATP_synt_6_or_A"/>
    <property type="match status" value="1"/>
</dbReference>
<dbReference type="GO" id="GO:0005743">
    <property type="term" value="C:mitochondrial inner membrane"/>
    <property type="evidence" value="ECO:0007669"/>
    <property type="project" value="UniProtKB-SubCell"/>
</dbReference>
<dbReference type="SUPFAM" id="SSF81336">
    <property type="entry name" value="F1F0 ATP synthase subunit A"/>
    <property type="match status" value="1"/>
</dbReference>
<protein>
    <recommendedName>
        <fullName evidence="11">ATP synthase subunit a</fullName>
    </recommendedName>
</protein>
<dbReference type="InterPro" id="IPR023011">
    <property type="entry name" value="ATP_synth_F0_asu_AS"/>
</dbReference>
<feature type="transmembrane region" description="Helical" evidence="12">
    <location>
        <begin position="98"/>
        <end position="118"/>
    </location>
</feature>
<keyword evidence="5 12" id="KW-0812">Transmembrane</keyword>
<feature type="transmembrane region" description="Helical" evidence="12">
    <location>
        <begin position="69"/>
        <end position="92"/>
    </location>
</feature>
<keyword evidence="8" id="KW-0406">Ion transport</keyword>
<dbReference type="Gene3D" id="1.20.120.220">
    <property type="entry name" value="ATP synthase, F0 complex, subunit A"/>
    <property type="match status" value="1"/>
</dbReference>
<dbReference type="EMBL" id="KR907245">
    <property type="protein sequence ID" value="AMX74131.1"/>
    <property type="molecule type" value="Genomic_DNA"/>
</dbReference>
<dbReference type="GO" id="GO:0045259">
    <property type="term" value="C:proton-transporting ATP synthase complex"/>
    <property type="evidence" value="ECO:0007669"/>
    <property type="project" value="UniProtKB-KW"/>
</dbReference>
<feature type="transmembrane region" description="Helical" evidence="12">
    <location>
        <begin position="184"/>
        <end position="211"/>
    </location>
</feature>
<dbReference type="InterPro" id="IPR045083">
    <property type="entry name" value="ATP_synth_F0_asu_bact/mt"/>
</dbReference>
<evidence type="ECO:0000256" key="3">
    <source>
        <dbReference type="ARBA" id="ARBA00022448"/>
    </source>
</evidence>
<dbReference type="CDD" id="cd00310">
    <property type="entry name" value="ATP-synt_Fo_a_6"/>
    <property type="match status" value="1"/>
</dbReference>
<evidence type="ECO:0000256" key="2">
    <source>
        <dbReference type="ARBA" id="ARBA00006810"/>
    </source>
</evidence>
<dbReference type="GO" id="GO:0046933">
    <property type="term" value="F:proton-transporting ATP synthase activity, rotational mechanism"/>
    <property type="evidence" value="ECO:0007669"/>
    <property type="project" value="TreeGrafter"/>
</dbReference>
<evidence type="ECO:0000256" key="7">
    <source>
        <dbReference type="ARBA" id="ARBA00022989"/>
    </source>
</evidence>
<feature type="transmembrane region" description="Helical" evidence="12">
    <location>
        <begin position="156"/>
        <end position="177"/>
    </location>
</feature>
<comment type="subcellular location">
    <subcellularLocation>
        <location evidence="1">Membrane</location>
        <topology evidence="1">Multi-pass membrane protein</topology>
    </subcellularLocation>
    <subcellularLocation>
        <location evidence="11">Mitochondrion inner membrane</location>
        <topology evidence="11">Multi-pass membrane protein</topology>
    </subcellularLocation>
</comment>
<keyword evidence="7 12" id="KW-1133">Transmembrane helix</keyword>
<proteinExistence type="inferred from homology"/>
<keyword evidence="4" id="KW-0138">CF(0)</keyword>
<evidence type="ECO:0000256" key="9">
    <source>
        <dbReference type="ARBA" id="ARBA00023136"/>
    </source>
</evidence>